<feature type="region of interest" description="Disordered" evidence="1">
    <location>
        <begin position="1051"/>
        <end position="1090"/>
    </location>
</feature>
<feature type="compositionally biased region" description="Low complexity" evidence="1">
    <location>
        <begin position="1553"/>
        <end position="1573"/>
    </location>
</feature>
<feature type="region of interest" description="Disordered" evidence="1">
    <location>
        <begin position="895"/>
        <end position="936"/>
    </location>
</feature>
<dbReference type="SUPFAM" id="SSF51206">
    <property type="entry name" value="cAMP-binding domain-like"/>
    <property type="match status" value="2"/>
</dbReference>
<dbReference type="GeneID" id="9615916"/>
<dbReference type="KEGG" id="vcn:VOLCADRAFT_117968"/>
<evidence type="ECO:0000313" key="4">
    <source>
        <dbReference type="Proteomes" id="UP000001058"/>
    </source>
</evidence>
<evidence type="ECO:0000313" key="3">
    <source>
        <dbReference type="EMBL" id="EFJ47192.1"/>
    </source>
</evidence>
<keyword evidence="4" id="KW-1185">Reference proteome</keyword>
<feature type="compositionally biased region" description="Low complexity" evidence="1">
    <location>
        <begin position="915"/>
        <end position="924"/>
    </location>
</feature>
<feature type="compositionally biased region" description="Polar residues" evidence="1">
    <location>
        <begin position="1500"/>
        <end position="1513"/>
    </location>
</feature>
<name>D8TZJ2_VOLCA</name>
<feature type="compositionally biased region" description="Polar residues" evidence="1">
    <location>
        <begin position="1405"/>
        <end position="1424"/>
    </location>
</feature>
<dbReference type="InterPro" id="IPR000595">
    <property type="entry name" value="cNMP-bd_dom"/>
</dbReference>
<dbReference type="RefSeq" id="XP_002951741.1">
    <property type="nucleotide sequence ID" value="XM_002951695.1"/>
</dbReference>
<protein>
    <recommendedName>
        <fullName evidence="2">Cyclic nucleotide-binding domain-containing protein</fullName>
    </recommendedName>
</protein>
<dbReference type="CDD" id="cd00038">
    <property type="entry name" value="CAP_ED"/>
    <property type="match status" value="2"/>
</dbReference>
<feature type="compositionally biased region" description="Polar residues" evidence="1">
    <location>
        <begin position="1203"/>
        <end position="1214"/>
    </location>
</feature>
<dbReference type="EMBL" id="GL378346">
    <property type="protein sequence ID" value="EFJ47192.1"/>
    <property type="molecule type" value="Genomic_DNA"/>
</dbReference>
<feature type="region of interest" description="Disordered" evidence="1">
    <location>
        <begin position="1498"/>
        <end position="1598"/>
    </location>
</feature>
<dbReference type="PROSITE" id="PS50042">
    <property type="entry name" value="CNMP_BINDING_3"/>
    <property type="match status" value="2"/>
</dbReference>
<feature type="non-terminal residue" evidence="3">
    <location>
        <position position="1"/>
    </location>
</feature>
<feature type="region of interest" description="Disordered" evidence="1">
    <location>
        <begin position="1400"/>
        <end position="1440"/>
    </location>
</feature>
<dbReference type="InterPro" id="IPR014710">
    <property type="entry name" value="RmlC-like_jellyroll"/>
</dbReference>
<dbReference type="PANTHER" id="PTHR23011:SF28">
    <property type="entry name" value="CYCLIC NUCLEOTIDE-BINDING DOMAIN CONTAINING PROTEIN"/>
    <property type="match status" value="1"/>
</dbReference>
<organism evidence="4">
    <name type="scientific">Volvox carteri f. nagariensis</name>
    <dbReference type="NCBI Taxonomy" id="3068"/>
    <lineage>
        <taxon>Eukaryota</taxon>
        <taxon>Viridiplantae</taxon>
        <taxon>Chlorophyta</taxon>
        <taxon>core chlorophytes</taxon>
        <taxon>Chlorophyceae</taxon>
        <taxon>CS clade</taxon>
        <taxon>Chlamydomonadales</taxon>
        <taxon>Volvocaceae</taxon>
        <taxon>Volvox</taxon>
    </lineage>
</organism>
<feature type="compositionally biased region" description="Basic and acidic residues" evidence="1">
    <location>
        <begin position="467"/>
        <end position="499"/>
    </location>
</feature>
<dbReference type="InterPro" id="IPR018490">
    <property type="entry name" value="cNMP-bd_dom_sf"/>
</dbReference>
<feature type="compositionally biased region" description="Polar residues" evidence="1">
    <location>
        <begin position="1531"/>
        <end position="1541"/>
    </location>
</feature>
<evidence type="ECO:0000256" key="1">
    <source>
        <dbReference type="SAM" id="MobiDB-lite"/>
    </source>
</evidence>
<feature type="compositionally biased region" description="Polar residues" evidence="1">
    <location>
        <begin position="1574"/>
        <end position="1598"/>
    </location>
</feature>
<feature type="region of interest" description="Disordered" evidence="1">
    <location>
        <begin position="1199"/>
        <end position="1295"/>
    </location>
</feature>
<dbReference type="Proteomes" id="UP000001058">
    <property type="component" value="Unassembled WGS sequence"/>
</dbReference>
<feature type="region of interest" description="Disordered" evidence="1">
    <location>
        <begin position="1349"/>
        <end position="1373"/>
    </location>
</feature>
<feature type="region of interest" description="Disordered" evidence="1">
    <location>
        <begin position="266"/>
        <end position="286"/>
    </location>
</feature>
<feature type="compositionally biased region" description="Low complexity" evidence="1">
    <location>
        <begin position="1250"/>
        <end position="1273"/>
    </location>
</feature>
<dbReference type="PANTHER" id="PTHR23011">
    <property type="entry name" value="CYCLIC NUCLEOTIDE-BINDING DOMAIN CONTAINING PROTEIN"/>
    <property type="match status" value="1"/>
</dbReference>
<feature type="region of interest" description="Disordered" evidence="1">
    <location>
        <begin position="198"/>
        <end position="223"/>
    </location>
</feature>
<feature type="region of interest" description="Disordered" evidence="1">
    <location>
        <begin position="333"/>
        <end position="360"/>
    </location>
</feature>
<dbReference type="STRING" id="3068.D8TZJ2"/>
<feature type="compositionally biased region" description="Gly residues" evidence="1">
    <location>
        <begin position="1351"/>
        <end position="1367"/>
    </location>
</feature>
<feature type="compositionally biased region" description="Gly residues" evidence="1">
    <location>
        <begin position="345"/>
        <end position="356"/>
    </location>
</feature>
<feature type="domain" description="Cyclic nucleotide-binding" evidence="2">
    <location>
        <begin position="706"/>
        <end position="781"/>
    </location>
</feature>
<dbReference type="OrthoDB" id="546434at2759"/>
<feature type="domain" description="Cyclic nucleotide-binding" evidence="2">
    <location>
        <begin position="2"/>
        <end position="84"/>
    </location>
</feature>
<feature type="compositionally biased region" description="Pro residues" evidence="1">
    <location>
        <begin position="270"/>
        <end position="280"/>
    </location>
</feature>
<feature type="compositionally biased region" description="Low complexity" evidence="1">
    <location>
        <begin position="1281"/>
        <end position="1291"/>
    </location>
</feature>
<dbReference type="InParanoid" id="D8TZJ2"/>
<sequence>PFFAGVGIDVLQELASALTLQHVAPGEVVLHVGELTDRLYVLLSGSCWVVRHSRREGFEPQPPQQLMPGQALCEAALVVSGRRADVEVTVEAAVAAAVPVGGHRGGASFAVLTRAAWSNLCIRAPVQRTLEQSEDLAALLRLVLPGLCSASSGPVLRAMSESAFLRHLPPGTIMFEEATRAEAQFLVLAGGVEIRRRQHQQQSLGGSGPGAARKAGRRAATATEATAAAAAVASSTSKSVRQKIEDERKAREALKESLALTRDGLRETLLPPPPPPPPPCKSVSSSGRWISEFVDRATRKMGPHARGGGGTDQSATAIEESFAMEAVARLPRPTSPVTNAVGADNSGGGGSSGGKGNLSRATHAWRRAMQEIGTQSQLRTYCSSSSALGSAARWSSSAAAPVWGEGAQAGVVDPLLADYERLKQEEAGLVSDVGKLLGGAGSREAYLRGIREATSPRRRHGGGGFYGHDRAEQQEQERQEEDASHDTADGQRHRDGKDKDAVCADGDGCDPTFGQPLVRLQYLDCHFQLASKVIRGWDARANCTYTDVAEPTIQTLPDADDIITASTATNPCGPEASAHSPGWGPNTAPGGESLRAARPVRPQLEQLYGPDLGTVIAGQVAGELPEAALRRAAGLGGGGSSGAVATGDQAAAPPFVLRRAGTALAGKGPLGADVLVVALDALRRGHEAVRDDLVSERLAVLTSLEPLRGLSDEHQAQLALGGKVMALDANQLIVRQGQPVDALYIIMEGEVRLLDEPMEGLAAVSSSSAAVTAAAVGAVLGTGMAANGGASGTASFIASRSTSLNSGLFGRKAAAPAGSETAAAVASVTPPSPGGGTGGHDHLRIRRTLASLAALTLLGPGGSIGENVLGYPEDYVAAAAAAAATASVAVTDEAPNRNEAVGDATRAGDIGRRTSSSNGDSSNNSDDEAGGDANISMVGSVSGSPGFALGASAYVHSRTVYDLAIGKRRTSGDERGPGSWAASNQFLASAVTSRPSRLLVLPRSLLLKYGYLRSSLPPFAQLRREAINGRRKQLRAGVQNLPGVALGLMQQLPGPAQRSPPPPGLPTGGGSGRGGRLLVRSPSMPPPRTALAAAPVPAVAAGLLPVEVLEQMVPWGYGDLNSSRTAAVLGGLDLVPWTGAAAAAAAAAEPATPDCVSAMATGRLGGAAVGGGGGGGGGESGTGGASAPTLALAERLKRLGPRSGQTSGRWQFSNEADESAPAEANPRQHSAAPAEAARTTPPPPLDHVVPDAPGCAADGAASGQDAPALMAATAGGGGGSSSLSGGDALRAPPKPCVMRTPLTGTLMQYGGTAVRQQGDVRVGTSGTALVPTPSTGAATAGIAAAATGAAATGGGGNVSGSSGGNGGADPLQTRLLGVKSPNVLRTDEAAEAGVDAVAAAGAEPQRSSDAALSQMSTLPPQQSGPAAAGDQSHTPTSSSPSSLAAWLLAAGGGDVSGNTLDSPQAFLASLAATGGGGGGGPTSAATISAPLRGVLLPRGSGSSFRMRTSLTGVSNNNSGGGGGGSSNSSSFNAHSSHQVETQWDRMRESAPGAPLLPTPHQQQPQYPHQSTAQTPSQPSVVNSHNTALSGGGWPSSQGASFRSRLGGYGGSRARTTSQLEIAIGNTSIDAFAAPTQTAAPAAAASPPLPRAVAFGGGRSISSRHAWREFPEMLRCRSNLDTAAARSASGGGAGGVADAARGGSTAAVTVLALAALAATKPLESHHLQIP</sequence>
<feature type="compositionally biased region" description="Low complexity" evidence="1">
    <location>
        <begin position="210"/>
        <end position="223"/>
    </location>
</feature>
<dbReference type="SMART" id="SM00100">
    <property type="entry name" value="cNMP"/>
    <property type="match status" value="3"/>
</dbReference>
<evidence type="ECO:0000259" key="2">
    <source>
        <dbReference type="PROSITE" id="PS50042"/>
    </source>
</evidence>
<accession>D8TZJ2</accession>
<dbReference type="Gene3D" id="2.60.120.10">
    <property type="entry name" value="Jelly Rolls"/>
    <property type="match status" value="2"/>
</dbReference>
<proteinExistence type="predicted"/>
<gene>
    <name evidence="3" type="ORF">VOLCADRAFT_117968</name>
</gene>
<reference evidence="3 4" key="1">
    <citation type="journal article" date="2010" name="Science">
        <title>Genomic analysis of organismal complexity in the multicellular green alga Volvox carteri.</title>
        <authorList>
            <person name="Prochnik S.E."/>
            <person name="Umen J."/>
            <person name="Nedelcu A.M."/>
            <person name="Hallmann A."/>
            <person name="Miller S.M."/>
            <person name="Nishii I."/>
            <person name="Ferris P."/>
            <person name="Kuo A."/>
            <person name="Mitros T."/>
            <person name="Fritz-Laylin L.K."/>
            <person name="Hellsten U."/>
            <person name="Chapman J."/>
            <person name="Simakov O."/>
            <person name="Rensing S.A."/>
            <person name="Terry A."/>
            <person name="Pangilinan J."/>
            <person name="Kapitonov V."/>
            <person name="Jurka J."/>
            <person name="Salamov A."/>
            <person name="Shapiro H."/>
            <person name="Schmutz J."/>
            <person name="Grimwood J."/>
            <person name="Lindquist E."/>
            <person name="Lucas S."/>
            <person name="Grigoriev I.V."/>
            <person name="Schmitt R."/>
            <person name="Kirk D."/>
            <person name="Rokhsar D.S."/>
        </authorList>
    </citation>
    <scope>NUCLEOTIDE SEQUENCE [LARGE SCALE GENOMIC DNA]</scope>
    <source>
        <strain evidence="4">f. Nagariensis / Eve</strain>
    </source>
</reference>
<feature type="compositionally biased region" description="Gly residues" evidence="1">
    <location>
        <begin position="1066"/>
        <end position="1075"/>
    </location>
</feature>
<feature type="region of interest" description="Disordered" evidence="1">
    <location>
        <begin position="572"/>
        <end position="594"/>
    </location>
</feature>
<feature type="region of interest" description="Disordered" evidence="1">
    <location>
        <begin position="449"/>
        <end position="499"/>
    </location>
</feature>